<evidence type="ECO:0000313" key="3">
    <source>
        <dbReference type="Proteomes" id="UP001589738"/>
    </source>
</evidence>
<name>A0ABV6KU60_9BACI</name>
<sequence length="152" mass="17130">MKKILVFILAIFILDGCSAEREVEPVVSSGREEENMDTVQGDVVSKLIEASPLEFQYRVKNETGKEITLDFTSSQRFDYSIVNSNGEEVFLFSSVSSFLQVIGKEVLSPGEQLSYDIYVKDVELSRGKYTLNAWMTPRTGNVYSSSIQFTIE</sequence>
<dbReference type="RefSeq" id="WP_160548639.1">
    <property type="nucleotide sequence ID" value="NZ_JBHLUU010000113.1"/>
</dbReference>
<dbReference type="InterPro" id="IPR020481">
    <property type="entry name" value="Intracell_prot_inh_BsuPI"/>
</dbReference>
<proteinExistence type="predicted"/>
<dbReference type="Proteomes" id="UP001589738">
    <property type="component" value="Unassembled WGS sequence"/>
</dbReference>
<organism evidence="2 3">
    <name type="scientific">Robertmurraya beringensis</name>
    <dbReference type="NCBI Taxonomy" id="641660"/>
    <lineage>
        <taxon>Bacteria</taxon>
        <taxon>Bacillati</taxon>
        <taxon>Bacillota</taxon>
        <taxon>Bacilli</taxon>
        <taxon>Bacillales</taxon>
        <taxon>Bacillaceae</taxon>
        <taxon>Robertmurraya</taxon>
    </lineage>
</organism>
<dbReference type="EMBL" id="JBHLUU010000113">
    <property type="protein sequence ID" value="MFC0476873.1"/>
    <property type="molecule type" value="Genomic_DNA"/>
</dbReference>
<keyword evidence="3" id="KW-1185">Reference proteome</keyword>
<reference evidence="2 3" key="1">
    <citation type="submission" date="2024-09" db="EMBL/GenBank/DDBJ databases">
        <authorList>
            <person name="Sun Q."/>
            <person name="Mori K."/>
        </authorList>
    </citation>
    <scope>NUCLEOTIDE SEQUENCE [LARGE SCALE GENOMIC DNA]</scope>
    <source>
        <strain evidence="2 3">CGMCC 1.9126</strain>
    </source>
</reference>
<comment type="caution">
    <text evidence="2">The sequence shown here is derived from an EMBL/GenBank/DDBJ whole genome shotgun (WGS) entry which is preliminary data.</text>
</comment>
<dbReference type="Pfam" id="PF12690">
    <property type="entry name" value="BsuPI"/>
    <property type="match status" value="1"/>
</dbReference>
<dbReference type="InterPro" id="IPR038144">
    <property type="entry name" value="IPI"/>
</dbReference>
<accession>A0ABV6KU60</accession>
<feature type="domain" description="Intracellular proteinase inhibitor BsuPI" evidence="1">
    <location>
        <begin position="51"/>
        <end position="136"/>
    </location>
</feature>
<dbReference type="Gene3D" id="2.60.40.2360">
    <property type="entry name" value="Intracellular proteinase inhibitor BsuPI"/>
    <property type="match status" value="1"/>
</dbReference>
<gene>
    <name evidence="2" type="ORF">ACFFHF_16850</name>
</gene>
<evidence type="ECO:0000259" key="1">
    <source>
        <dbReference type="Pfam" id="PF12690"/>
    </source>
</evidence>
<protein>
    <recommendedName>
        <fullName evidence="1">Intracellular proteinase inhibitor BsuPI domain-containing protein</fullName>
    </recommendedName>
</protein>
<evidence type="ECO:0000313" key="2">
    <source>
        <dbReference type="EMBL" id="MFC0476873.1"/>
    </source>
</evidence>